<dbReference type="Gene3D" id="2.160.10.10">
    <property type="entry name" value="Hexapeptide repeat proteins"/>
    <property type="match status" value="1"/>
</dbReference>
<proteinExistence type="inferred from homology"/>
<dbReference type="EMBL" id="QRWH01000006">
    <property type="protein sequence ID" value="RGT08960.1"/>
    <property type="molecule type" value="Genomic_DNA"/>
</dbReference>
<dbReference type="GO" id="GO:0005829">
    <property type="term" value="C:cytosol"/>
    <property type="evidence" value="ECO:0007669"/>
    <property type="project" value="TreeGrafter"/>
</dbReference>
<dbReference type="Pfam" id="PF14602">
    <property type="entry name" value="Hexapep_2"/>
    <property type="match status" value="1"/>
</dbReference>
<dbReference type="PANTHER" id="PTHR23416">
    <property type="entry name" value="SIALIC ACID SYNTHASE-RELATED"/>
    <property type="match status" value="1"/>
</dbReference>
<sequence>MMNRKLEYVFRIVINFFRFFVLKLIYGHHVKHSWKMLVSPKADIYITNKGCIELGSMLNLEKYTQIRATGGNISIGSNVYVNRNCNIVSHKLIVIEDNVTIGPNVCIYDHDHNYKNNKLDNHYISKEVIIGHDTWIGSNCVITKGVKIGANCVIAAGTVVTKDVPSNMIIRSKCEYIMKKIEG</sequence>
<keyword evidence="3" id="KW-0012">Acyltransferase</keyword>
<dbReference type="InterPro" id="IPR051159">
    <property type="entry name" value="Hexapeptide_acetyltransf"/>
</dbReference>
<dbReference type="InterPro" id="IPR001451">
    <property type="entry name" value="Hexapep"/>
</dbReference>
<organism evidence="3 4">
    <name type="scientific">Dorea formicigenerans</name>
    <dbReference type="NCBI Taxonomy" id="39486"/>
    <lineage>
        <taxon>Bacteria</taxon>
        <taxon>Bacillati</taxon>
        <taxon>Bacillota</taxon>
        <taxon>Clostridia</taxon>
        <taxon>Lachnospirales</taxon>
        <taxon>Lachnospiraceae</taxon>
        <taxon>Dorea</taxon>
    </lineage>
</organism>
<dbReference type="SUPFAM" id="SSF51161">
    <property type="entry name" value="Trimeric LpxA-like enzymes"/>
    <property type="match status" value="1"/>
</dbReference>
<evidence type="ECO:0000313" key="3">
    <source>
        <dbReference type="EMBL" id="RGT08960.1"/>
    </source>
</evidence>
<dbReference type="Proteomes" id="UP000283630">
    <property type="component" value="Unassembled WGS sequence"/>
</dbReference>
<accession>A0A412ME93</accession>
<dbReference type="InterPro" id="IPR011004">
    <property type="entry name" value="Trimer_LpxA-like_sf"/>
</dbReference>
<keyword evidence="2 3" id="KW-0808">Transferase</keyword>
<reference evidence="3 4" key="1">
    <citation type="submission" date="2018-08" db="EMBL/GenBank/DDBJ databases">
        <title>A genome reference for cultivated species of the human gut microbiota.</title>
        <authorList>
            <person name="Zou Y."/>
            <person name="Xue W."/>
            <person name="Luo G."/>
        </authorList>
    </citation>
    <scope>NUCLEOTIDE SEQUENCE [LARGE SCALE GENOMIC DNA]</scope>
    <source>
        <strain evidence="3 4">AF19-4AC</strain>
    </source>
</reference>
<name>A0A412ME93_9FIRM</name>
<gene>
    <name evidence="3" type="ORF">DWX53_08000</name>
</gene>
<evidence type="ECO:0000256" key="2">
    <source>
        <dbReference type="ARBA" id="ARBA00022679"/>
    </source>
</evidence>
<protein>
    <submittedName>
        <fullName evidence="3">Acyltransferase</fullName>
    </submittedName>
</protein>
<comment type="caution">
    <text evidence="3">The sequence shown here is derived from an EMBL/GenBank/DDBJ whole genome shotgun (WGS) entry which is preliminary data.</text>
</comment>
<dbReference type="AlphaFoldDB" id="A0A412ME93"/>
<dbReference type="PANTHER" id="PTHR23416:SF23">
    <property type="entry name" value="ACETYLTRANSFERASE C18B11.09C-RELATED"/>
    <property type="match status" value="1"/>
</dbReference>
<dbReference type="GO" id="GO:0008374">
    <property type="term" value="F:O-acyltransferase activity"/>
    <property type="evidence" value="ECO:0007669"/>
    <property type="project" value="TreeGrafter"/>
</dbReference>
<evidence type="ECO:0000313" key="4">
    <source>
        <dbReference type="Proteomes" id="UP000283630"/>
    </source>
</evidence>
<evidence type="ECO:0000256" key="1">
    <source>
        <dbReference type="ARBA" id="ARBA00007274"/>
    </source>
</evidence>
<comment type="similarity">
    <text evidence="1">Belongs to the transferase hexapeptide repeat family.</text>
</comment>
<dbReference type="CDD" id="cd04647">
    <property type="entry name" value="LbH_MAT_like"/>
    <property type="match status" value="1"/>
</dbReference>